<reference evidence="4 5" key="1">
    <citation type="submission" date="2019-04" db="EMBL/GenBank/DDBJ databases">
        <authorList>
            <person name="Dong K."/>
        </authorList>
    </citation>
    <scope>NUCLEOTIDE SEQUENCE [LARGE SCALE GENOMIC DNA]</scope>
    <source>
        <strain evidence="5">dk3543</strain>
    </source>
</reference>
<dbReference type="GO" id="GO:0006633">
    <property type="term" value="P:fatty acid biosynthetic process"/>
    <property type="evidence" value="ECO:0007669"/>
    <property type="project" value="TreeGrafter"/>
</dbReference>
<accession>A0A4U2YSB6</accession>
<proteinExistence type="inferred from homology"/>
<dbReference type="EMBL" id="SZPY01000001">
    <property type="protein sequence ID" value="TKI63665.1"/>
    <property type="molecule type" value="Genomic_DNA"/>
</dbReference>
<evidence type="ECO:0000313" key="4">
    <source>
        <dbReference type="EMBL" id="TKI63665.1"/>
    </source>
</evidence>
<gene>
    <name evidence="4" type="ORF">FC770_00275</name>
</gene>
<sequence>MEPQVRRVLQVSARRVLVTGAASGIGAHAAATLAERGWEVVRSDRRPGDGVVELDVTEAGAWTQVVAEHGPFDGLVNAAGIRERARLLDLTPEQWDRTVAVNLTGAFLGTQAVGRALVEAGRGGSIVHVASVNSETPVAGQPHYCASKAGVAMLTRAAALELARHGIRVNAVAPGAIRTPMIQDRIDEGQEEALVKRIPRRRLGEPADITEAISYLLSDAADYVTGVLLPVDGGFLLN</sequence>
<dbReference type="Proteomes" id="UP000307808">
    <property type="component" value="Unassembled WGS sequence"/>
</dbReference>
<evidence type="ECO:0000256" key="2">
    <source>
        <dbReference type="ARBA" id="ARBA00023002"/>
    </source>
</evidence>
<dbReference type="InterPro" id="IPR020904">
    <property type="entry name" value="Sc_DH/Rdtase_CS"/>
</dbReference>
<dbReference type="AlphaFoldDB" id="A0A4U2YSB6"/>
<dbReference type="GO" id="GO:0048038">
    <property type="term" value="F:quinone binding"/>
    <property type="evidence" value="ECO:0007669"/>
    <property type="project" value="TreeGrafter"/>
</dbReference>
<dbReference type="PANTHER" id="PTHR42760">
    <property type="entry name" value="SHORT-CHAIN DEHYDROGENASES/REDUCTASES FAMILY MEMBER"/>
    <property type="match status" value="1"/>
</dbReference>
<dbReference type="PRINTS" id="PR00081">
    <property type="entry name" value="GDHRDH"/>
</dbReference>
<evidence type="ECO:0000256" key="1">
    <source>
        <dbReference type="ARBA" id="ARBA00006484"/>
    </source>
</evidence>
<dbReference type="PROSITE" id="PS00061">
    <property type="entry name" value="ADH_SHORT"/>
    <property type="match status" value="1"/>
</dbReference>
<keyword evidence="5" id="KW-1185">Reference proteome</keyword>
<dbReference type="GO" id="GO:0016616">
    <property type="term" value="F:oxidoreductase activity, acting on the CH-OH group of donors, NAD or NADP as acceptor"/>
    <property type="evidence" value="ECO:0007669"/>
    <property type="project" value="UniProtKB-ARBA"/>
</dbReference>
<dbReference type="InterPro" id="IPR057326">
    <property type="entry name" value="KR_dom"/>
</dbReference>
<dbReference type="PRINTS" id="PR00080">
    <property type="entry name" value="SDRFAMILY"/>
</dbReference>
<dbReference type="InterPro" id="IPR036291">
    <property type="entry name" value="NAD(P)-bd_dom_sf"/>
</dbReference>
<protein>
    <submittedName>
        <fullName evidence="4">SDR family oxidoreductase</fullName>
    </submittedName>
</protein>
<dbReference type="Pfam" id="PF13561">
    <property type="entry name" value="adh_short_C2"/>
    <property type="match status" value="1"/>
</dbReference>
<evidence type="ECO:0000313" key="5">
    <source>
        <dbReference type="Proteomes" id="UP000307808"/>
    </source>
</evidence>
<dbReference type="SMART" id="SM00822">
    <property type="entry name" value="PKS_KR"/>
    <property type="match status" value="1"/>
</dbReference>
<comment type="similarity">
    <text evidence="1">Belongs to the short-chain dehydrogenases/reductases (SDR) family.</text>
</comment>
<name>A0A4U2YSB6_9ACTN</name>
<dbReference type="PANTHER" id="PTHR42760:SF133">
    <property type="entry name" value="3-OXOACYL-[ACYL-CARRIER-PROTEIN] REDUCTASE"/>
    <property type="match status" value="1"/>
</dbReference>
<evidence type="ECO:0000259" key="3">
    <source>
        <dbReference type="SMART" id="SM00822"/>
    </source>
</evidence>
<comment type="caution">
    <text evidence="4">The sequence shown here is derived from an EMBL/GenBank/DDBJ whole genome shotgun (WGS) entry which is preliminary data.</text>
</comment>
<dbReference type="InterPro" id="IPR002347">
    <property type="entry name" value="SDR_fam"/>
</dbReference>
<dbReference type="SUPFAM" id="SSF51735">
    <property type="entry name" value="NAD(P)-binding Rossmann-fold domains"/>
    <property type="match status" value="1"/>
</dbReference>
<dbReference type="CDD" id="cd05233">
    <property type="entry name" value="SDR_c"/>
    <property type="match status" value="1"/>
</dbReference>
<keyword evidence="2" id="KW-0560">Oxidoreductase</keyword>
<organism evidence="4 5">
    <name type="scientific">Nocardioides jishulii</name>
    <dbReference type="NCBI Taxonomy" id="2575440"/>
    <lineage>
        <taxon>Bacteria</taxon>
        <taxon>Bacillati</taxon>
        <taxon>Actinomycetota</taxon>
        <taxon>Actinomycetes</taxon>
        <taxon>Propionibacteriales</taxon>
        <taxon>Nocardioidaceae</taxon>
        <taxon>Nocardioides</taxon>
    </lineage>
</organism>
<dbReference type="Gene3D" id="3.40.50.720">
    <property type="entry name" value="NAD(P)-binding Rossmann-like Domain"/>
    <property type="match status" value="1"/>
</dbReference>
<dbReference type="FunFam" id="3.40.50.720:FF:000084">
    <property type="entry name" value="Short-chain dehydrogenase reductase"/>
    <property type="match status" value="1"/>
</dbReference>
<feature type="domain" description="Ketoreductase" evidence="3">
    <location>
        <begin position="14"/>
        <end position="180"/>
    </location>
</feature>
<dbReference type="OrthoDB" id="8991930at2"/>